<dbReference type="GO" id="GO:0048468">
    <property type="term" value="P:cell development"/>
    <property type="evidence" value="ECO:0007669"/>
    <property type="project" value="UniProtKB-ARBA"/>
</dbReference>
<dbReference type="GO" id="GO:0007154">
    <property type="term" value="P:cell communication"/>
    <property type="evidence" value="ECO:0007669"/>
    <property type="project" value="UniProtKB-ARBA"/>
</dbReference>
<feature type="compositionally biased region" description="Polar residues" evidence="13">
    <location>
        <begin position="1008"/>
        <end position="1017"/>
    </location>
</feature>
<feature type="region of interest" description="Disordered" evidence="13">
    <location>
        <begin position="702"/>
        <end position="770"/>
    </location>
</feature>
<dbReference type="SMART" id="SM00252">
    <property type="entry name" value="SH2"/>
    <property type="match status" value="1"/>
</dbReference>
<dbReference type="GO" id="GO:0005524">
    <property type="term" value="F:ATP binding"/>
    <property type="evidence" value="ECO:0007669"/>
    <property type="project" value="UniProtKB-UniRule"/>
</dbReference>
<feature type="compositionally biased region" description="Polar residues" evidence="13">
    <location>
        <begin position="909"/>
        <end position="921"/>
    </location>
</feature>
<dbReference type="SMART" id="SM00808">
    <property type="entry name" value="FABD"/>
    <property type="match status" value="1"/>
</dbReference>
<evidence type="ECO:0000256" key="7">
    <source>
        <dbReference type="ARBA" id="ARBA00022999"/>
    </source>
</evidence>
<feature type="compositionally biased region" description="Basic and acidic residues" evidence="13">
    <location>
        <begin position="1"/>
        <end position="10"/>
    </location>
</feature>
<dbReference type="PANTHER" id="PTHR24418">
    <property type="entry name" value="TYROSINE-PROTEIN KINASE"/>
    <property type="match status" value="1"/>
</dbReference>
<dbReference type="InterPro" id="IPR017441">
    <property type="entry name" value="Protein_kinase_ATP_BS"/>
</dbReference>
<dbReference type="InterPro" id="IPR050198">
    <property type="entry name" value="Non-receptor_tyrosine_kinases"/>
</dbReference>
<dbReference type="Gene3D" id="1.20.120.330">
    <property type="entry name" value="Nucleotidyltransferases domain 2"/>
    <property type="match status" value="1"/>
</dbReference>
<keyword evidence="18" id="KW-1185">Reference proteome</keyword>
<dbReference type="InterPro" id="IPR000980">
    <property type="entry name" value="SH2"/>
</dbReference>
<dbReference type="EMBL" id="BLKM01000461">
    <property type="protein sequence ID" value="GFG33948.1"/>
    <property type="molecule type" value="Genomic_DNA"/>
</dbReference>
<dbReference type="Pfam" id="PF07714">
    <property type="entry name" value="PK_Tyr_Ser-Thr"/>
    <property type="match status" value="1"/>
</dbReference>
<accession>A0A6L2PTJ9</accession>
<name>A0A6L2PTJ9_COPFO</name>
<dbReference type="PROSITE" id="PS00107">
    <property type="entry name" value="PROTEIN_KINASE_ATP"/>
    <property type="match status" value="1"/>
</dbReference>
<dbReference type="InParanoid" id="A0A6L2PTJ9"/>
<dbReference type="CDD" id="cd05052">
    <property type="entry name" value="PTKc_Abl"/>
    <property type="match status" value="1"/>
</dbReference>
<feature type="domain" description="Protein kinase" evidence="16">
    <location>
        <begin position="301"/>
        <end position="557"/>
    </location>
</feature>
<dbReference type="Pfam" id="PF08919">
    <property type="entry name" value="F_actin_bind"/>
    <property type="match status" value="1"/>
</dbReference>
<dbReference type="Gene3D" id="3.30.200.20">
    <property type="entry name" value="Phosphorylase Kinase, domain 1"/>
    <property type="match status" value="1"/>
</dbReference>
<evidence type="ECO:0000259" key="16">
    <source>
        <dbReference type="PROSITE" id="PS50011"/>
    </source>
</evidence>
<reference evidence="18" key="1">
    <citation type="submission" date="2020-01" db="EMBL/GenBank/DDBJ databases">
        <title>Draft genome sequence of the Termite Coptotermes fromosanus.</title>
        <authorList>
            <person name="Itakura S."/>
            <person name="Yosikawa Y."/>
            <person name="Umezawa K."/>
        </authorList>
    </citation>
    <scope>NUCLEOTIDE SEQUENCE [LARGE SCALE GENOMIC DNA]</scope>
</reference>
<dbReference type="SUPFAM" id="SSF56112">
    <property type="entry name" value="Protein kinase-like (PK-like)"/>
    <property type="match status" value="1"/>
</dbReference>
<evidence type="ECO:0000256" key="1">
    <source>
        <dbReference type="ARBA" id="ARBA00011903"/>
    </source>
</evidence>
<dbReference type="InterPro" id="IPR008266">
    <property type="entry name" value="Tyr_kinase_AS"/>
</dbReference>
<feature type="binding site" evidence="12">
    <location>
        <position position="340"/>
    </location>
    <ligand>
        <name>ATP</name>
        <dbReference type="ChEBI" id="CHEBI:30616"/>
    </ligand>
</feature>
<keyword evidence="8" id="KW-0829">Tyrosine-protein kinase</keyword>
<dbReference type="InterPro" id="IPR036028">
    <property type="entry name" value="SH3-like_dom_sf"/>
</dbReference>
<dbReference type="InterPro" id="IPR015015">
    <property type="entry name" value="F-actin-binding"/>
</dbReference>
<dbReference type="Proteomes" id="UP000502823">
    <property type="component" value="Unassembled WGS sequence"/>
</dbReference>
<keyword evidence="7 10" id="KW-0727">SH2 domain</keyword>
<feature type="region of interest" description="Disordered" evidence="13">
    <location>
        <begin position="900"/>
        <end position="1181"/>
    </location>
</feature>
<protein>
    <recommendedName>
        <fullName evidence="1">non-specific protein-tyrosine kinase</fullName>
        <ecNumber evidence="1">2.7.10.2</ecNumber>
    </recommendedName>
</protein>
<evidence type="ECO:0000256" key="3">
    <source>
        <dbReference type="ARBA" id="ARBA00022679"/>
    </source>
</evidence>
<dbReference type="Pfam" id="PF00017">
    <property type="entry name" value="SH2"/>
    <property type="match status" value="1"/>
</dbReference>
<dbReference type="GO" id="GO:0002009">
    <property type="term" value="P:morphogenesis of an epithelium"/>
    <property type="evidence" value="ECO:0007669"/>
    <property type="project" value="UniProtKB-ARBA"/>
</dbReference>
<evidence type="ECO:0000259" key="14">
    <source>
        <dbReference type="PROSITE" id="PS50001"/>
    </source>
</evidence>
<feature type="compositionally biased region" description="Basic and acidic residues" evidence="13">
    <location>
        <begin position="1247"/>
        <end position="1256"/>
    </location>
</feature>
<gene>
    <name evidence="17" type="ORF">Cfor_00373</name>
</gene>
<dbReference type="OrthoDB" id="98077at2759"/>
<evidence type="ECO:0000256" key="9">
    <source>
        <dbReference type="ARBA" id="ARBA00051245"/>
    </source>
</evidence>
<dbReference type="CDD" id="cd09935">
    <property type="entry name" value="SH2_ABL"/>
    <property type="match status" value="1"/>
</dbReference>
<keyword evidence="6 12" id="KW-0067">ATP-binding</keyword>
<dbReference type="FunFam" id="3.30.200.20:FF:000037">
    <property type="entry name" value="Tyrosine-protein kinase"/>
    <property type="match status" value="1"/>
</dbReference>
<dbReference type="FunFam" id="2.30.30.40:FF:000010">
    <property type="entry name" value="Tyrosine-protein kinase"/>
    <property type="match status" value="1"/>
</dbReference>
<keyword evidence="4 12" id="KW-0547">Nucleotide-binding</keyword>
<evidence type="ECO:0000256" key="8">
    <source>
        <dbReference type="ARBA" id="ARBA00023137"/>
    </source>
</evidence>
<feature type="compositionally biased region" description="Low complexity" evidence="13">
    <location>
        <begin position="1115"/>
        <end position="1130"/>
    </location>
</feature>
<evidence type="ECO:0000259" key="15">
    <source>
        <dbReference type="PROSITE" id="PS50002"/>
    </source>
</evidence>
<dbReference type="Gene3D" id="2.30.30.40">
    <property type="entry name" value="SH3 Domains"/>
    <property type="match status" value="1"/>
</dbReference>
<dbReference type="InterPro" id="IPR001452">
    <property type="entry name" value="SH3_domain"/>
</dbReference>
<feature type="compositionally biased region" description="Basic and acidic residues" evidence="13">
    <location>
        <begin position="1386"/>
        <end position="1398"/>
    </location>
</feature>
<dbReference type="InterPro" id="IPR011009">
    <property type="entry name" value="Kinase-like_dom_sf"/>
</dbReference>
<dbReference type="Pfam" id="PF00018">
    <property type="entry name" value="SH3_1"/>
    <property type="match status" value="1"/>
</dbReference>
<dbReference type="PRINTS" id="PR00109">
    <property type="entry name" value="TYRKINASE"/>
</dbReference>
<feature type="compositionally biased region" description="Basic and acidic residues" evidence="13">
    <location>
        <begin position="1470"/>
        <end position="1479"/>
    </location>
</feature>
<dbReference type="FunCoup" id="A0A6L2PTJ9">
    <property type="interactions" value="66"/>
</dbReference>
<feature type="region of interest" description="Disordered" evidence="13">
    <location>
        <begin position="1245"/>
        <end position="1304"/>
    </location>
</feature>
<dbReference type="PRINTS" id="PR00401">
    <property type="entry name" value="SH2DOMAIN"/>
</dbReference>
<feature type="compositionally biased region" description="Acidic residues" evidence="13">
    <location>
        <begin position="709"/>
        <end position="721"/>
    </location>
</feature>
<dbReference type="GO" id="GO:0004715">
    <property type="term" value="F:non-membrane spanning protein tyrosine kinase activity"/>
    <property type="evidence" value="ECO:0007669"/>
    <property type="project" value="UniProtKB-EC"/>
</dbReference>
<evidence type="ECO:0000256" key="2">
    <source>
        <dbReference type="ARBA" id="ARBA00022443"/>
    </source>
</evidence>
<dbReference type="Gene3D" id="3.30.505.10">
    <property type="entry name" value="SH2 domain"/>
    <property type="match status" value="1"/>
</dbReference>
<feature type="region of interest" description="Disordered" evidence="13">
    <location>
        <begin position="624"/>
        <end position="658"/>
    </location>
</feature>
<feature type="compositionally biased region" description="Basic and acidic residues" evidence="13">
    <location>
        <begin position="1325"/>
        <end position="1362"/>
    </location>
</feature>
<dbReference type="FunFam" id="3.30.505.10:FF:000004">
    <property type="entry name" value="Tyrosine-protein kinase"/>
    <property type="match status" value="1"/>
</dbReference>
<feature type="domain" description="SH3" evidence="15">
    <location>
        <begin position="119"/>
        <end position="180"/>
    </location>
</feature>
<feature type="compositionally biased region" description="Basic and acidic residues" evidence="13">
    <location>
        <begin position="1412"/>
        <end position="1421"/>
    </location>
</feature>
<dbReference type="InterPro" id="IPR000719">
    <property type="entry name" value="Prot_kinase_dom"/>
</dbReference>
<dbReference type="GO" id="GO:0051129">
    <property type="term" value="P:negative regulation of cellular component organization"/>
    <property type="evidence" value="ECO:0007669"/>
    <property type="project" value="UniProtKB-ARBA"/>
</dbReference>
<dbReference type="PRINTS" id="PR00452">
    <property type="entry name" value="SH3DOMAIN"/>
</dbReference>
<dbReference type="PROSITE" id="PS50001">
    <property type="entry name" value="SH2"/>
    <property type="match status" value="1"/>
</dbReference>
<dbReference type="PROSITE" id="PS50011">
    <property type="entry name" value="PROTEIN_KINASE_DOM"/>
    <property type="match status" value="1"/>
</dbReference>
<dbReference type="InterPro" id="IPR001245">
    <property type="entry name" value="Ser-Thr/Tyr_kinase_cat_dom"/>
</dbReference>
<feature type="compositionally biased region" description="Pro residues" evidence="13">
    <location>
        <begin position="938"/>
        <end position="949"/>
    </location>
</feature>
<evidence type="ECO:0000256" key="4">
    <source>
        <dbReference type="ARBA" id="ARBA00022741"/>
    </source>
</evidence>
<dbReference type="GO" id="GO:0023052">
    <property type="term" value="P:signaling"/>
    <property type="evidence" value="ECO:0007669"/>
    <property type="project" value="UniProtKB-ARBA"/>
</dbReference>
<dbReference type="SMART" id="SM00219">
    <property type="entry name" value="TyrKc"/>
    <property type="match status" value="1"/>
</dbReference>
<keyword evidence="2 11" id="KW-0728">SH3 domain</keyword>
<dbReference type="PROSITE" id="PS50002">
    <property type="entry name" value="SH3"/>
    <property type="match status" value="1"/>
</dbReference>
<dbReference type="SMART" id="SM00326">
    <property type="entry name" value="SH3"/>
    <property type="match status" value="1"/>
</dbReference>
<evidence type="ECO:0000256" key="10">
    <source>
        <dbReference type="PROSITE-ProRule" id="PRU00191"/>
    </source>
</evidence>
<dbReference type="InterPro" id="IPR035837">
    <property type="entry name" value="ABL_SH2"/>
</dbReference>
<evidence type="ECO:0000256" key="11">
    <source>
        <dbReference type="PROSITE-ProRule" id="PRU00192"/>
    </source>
</evidence>
<evidence type="ECO:0000256" key="6">
    <source>
        <dbReference type="ARBA" id="ARBA00022840"/>
    </source>
</evidence>
<dbReference type="SUPFAM" id="SSF55550">
    <property type="entry name" value="SH2 domain"/>
    <property type="match status" value="1"/>
</dbReference>
<comment type="catalytic activity">
    <reaction evidence="9">
        <text>L-tyrosyl-[protein] + ATP = O-phospho-L-tyrosyl-[protein] + ADP + H(+)</text>
        <dbReference type="Rhea" id="RHEA:10596"/>
        <dbReference type="Rhea" id="RHEA-COMP:10136"/>
        <dbReference type="Rhea" id="RHEA-COMP:20101"/>
        <dbReference type="ChEBI" id="CHEBI:15378"/>
        <dbReference type="ChEBI" id="CHEBI:30616"/>
        <dbReference type="ChEBI" id="CHEBI:46858"/>
        <dbReference type="ChEBI" id="CHEBI:61978"/>
        <dbReference type="ChEBI" id="CHEBI:456216"/>
        <dbReference type="EC" id="2.7.10.2"/>
    </reaction>
</comment>
<dbReference type="SUPFAM" id="SSF50044">
    <property type="entry name" value="SH3-domain"/>
    <property type="match status" value="1"/>
</dbReference>
<dbReference type="EC" id="2.7.10.2" evidence="1"/>
<evidence type="ECO:0000313" key="17">
    <source>
        <dbReference type="EMBL" id="GFG33948.1"/>
    </source>
</evidence>
<dbReference type="InterPro" id="IPR036860">
    <property type="entry name" value="SH2_dom_sf"/>
</dbReference>
<dbReference type="FunFam" id="1.10.510.10:FF:000542">
    <property type="entry name" value="Tyrosine-protein kinase Abl"/>
    <property type="match status" value="1"/>
</dbReference>
<dbReference type="Gene3D" id="1.10.510.10">
    <property type="entry name" value="Transferase(Phosphotransferase) domain 1"/>
    <property type="match status" value="1"/>
</dbReference>
<feature type="region of interest" description="Disordered" evidence="13">
    <location>
        <begin position="1316"/>
        <end position="1522"/>
    </location>
</feature>
<evidence type="ECO:0000313" key="18">
    <source>
        <dbReference type="Proteomes" id="UP000502823"/>
    </source>
</evidence>
<organism evidence="17 18">
    <name type="scientific">Coptotermes formosanus</name>
    <name type="common">Formosan subterranean termite</name>
    <dbReference type="NCBI Taxonomy" id="36987"/>
    <lineage>
        <taxon>Eukaryota</taxon>
        <taxon>Metazoa</taxon>
        <taxon>Ecdysozoa</taxon>
        <taxon>Arthropoda</taxon>
        <taxon>Hexapoda</taxon>
        <taxon>Insecta</taxon>
        <taxon>Pterygota</taxon>
        <taxon>Neoptera</taxon>
        <taxon>Polyneoptera</taxon>
        <taxon>Dictyoptera</taxon>
        <taxon>Blattodea</taxon>
        <taxon>Blattoidea</taxon>
        <taxon>Termitoidae</taxon>
        <taxon>Rhinotermitidae</taxon>
        <taxon>Coptotermes</taxon>
    </lineage>
</organism>
<sequence length="1674" mass="181131">MGAQQAKERVVSSGALAVRNTIRNKPRVPKDGRQQGSNIFTEHSEALLQSRPLPHIPDLPDSEPPGSLQGGGGGVVPGGASQSGTGGSGSGATAPGTPLPLDTANRWTSKENLLAQEEDDPQLFVALYDFQAGGENQLSLKKGEQVRILSYNKSGEWCEAHSASAQVGWVPSNYVTPVNSLEKHSWYHGPISRNAAEYLLSSGINGSFLVRESESSPGQRSISLRCEGRVYHYRINEDTDGKVYVTTESKFNTLAELVHHHSMHSDGLITQLLYPAPKHNKPTVFALSPEPDEWEVNRTDIVMRHKLGGGQYGDVYEAVWKRYNMTVAVKTLKEDTMALKDFLEEAAIMKEMKHPNLVQLLGVCTREPPFYIITEFMSKGNLLDYLRNGNKDQINAVVLMYMATQIASGMSYLESRSFIHRDLAARNCLVGENHLVKVADFGLARLMRDDTYTAHAGAKFPIKWTAPEGLAYNKFSTKSDVWAFGILLWEIATYGMSPYPGVDLTDVYHMLEKGYRMECPPGCPPKIYELMRQCWQWIATDRPTFQEIHHSLEHMFQESSITEEVEKQLQGSATPQLSYKKPHAGSTGNIHGLVVMSEQVAVTGVVGDGTVSKLSTFSGGPVLSTNKSSLVQMRRPTNRKGKQAPAPPKRTSLLSSCSSFRDSTYADHDPLGHMENHDDTSDLNGIDKIFEGITRDLQSLTASNKGDSESDVQDQTPDTDDSGAHSYPEAPTGKFFPPGATSSFKRAPIMGNRGLEQRGKKSRTYPPKDTVSAQKVVQVAALEVQNVKRAINRYGTLPKGARIGAYLESLRAANELTSGQEVEGAMVDGVEADCVPETVAVSDVVPNRSASPRTGIRTQPQMIRSNSSGGVVGGFHHHQQAPTSPTAGKIHRPRTAVRNHGVEGCGSLRTFQATPNTSSFRGGSPSRVLQPSLADLEFPPPPADLPPPPEEFDSLNDGPPLTPEPPPPLTTASPSPEKRRLWTGLPGSKPSGVATSPHSLRKLGHSASLDQPPSRWQAQADAADPERAVMLEQQSDLDKDSPVSSHTADVRNTEPSVEEASSRFGVSLRHREPSTDSCSSAKSGGDHDDSAAQQHGGGRRSSKSRPRDRPPSPPRSSRSLTSPSLETRSPMSPGSDFVPALYSPNEHVAEPSALPQQNTFGSETMGPSAEEKRTVVSSKVSKSAIPGMKEMLELKLVAEIKERADLKFGRTGVKESPVSDAVDSASSLDPAVQLVSELSEGFQYSDSLKRDLKEGTPDTPSNKGSSDPNKGATSPLDFKANLRRISRGSEGVKPEGTGQVKQDAVNLGDFKAQLKKFGPASKQGGVKDENEDHAGSIIDFKSRLRRVESSIDKVVGKRTEGGKEDEDDRQVEEERRQNSVSASGDHQQEEDSSKKRDSTVSAHSQDGGTQLKVDEGDDKRRSTGSISSLKKLWESKETSGEMPAGQVSPKLALKASGKGRDPANTAEEEDKSKGDEGAKEQGLSPDDVKPLSKGQGGSRVWPPSDEKPVVPTKPPVKATKPILPMSKLPASSAAIYATPTLPKPPVVARETKSVAEEEGCAAPASHVGGDERESVLEISQALETSLTSLRSATTVSSGTWLQLSDKVGLFHSSCVGYADSIVPHARFHFRELLTRLESQARQLRSAGARNSADNTQLCAEVQNTVRDVINAVQR</sequence>
<evidence type="ECO:0000256" key="13">
    <source>
        <dbReference type="SAM" id="MobiDB-lite"/>
    </source>
</evidence>
<dbReference type="CDD" id="cd11850">
    <property type="entry name" value="SH3_Abl"/>
    <property type="match status" value="1"/>
</dbReference>
<dbReference type="InterPro" id="IPR020635">
    <property type="entry name" value="Tyr_kinase_cat_dom"/>
</dbReference>
<feature type="compositionally biased region" description="Polar residues" evidence="13">
    <location>
        <begin position="1399"/>
        <end position="1408"/>
    </location>
</feature>
<keyword evidence="3" id="KW-0808">Transferase</keyword>
<evidence type="ECO:0000256" key="5">
    <source>
        <dbReference type="ARBA" id="ARBA00022777"/>
    </source>
</evidence>
<feature type="domain" description="SH2" evidence="14">
    <location>
        <begin position="186"/>
        <end position="276"/>
    </location>
</feature>
<feature type="compositionally biased region" description="Polar residues" evidence="13">
    <location>
        <begin position="1258"/>
        <end position="1272"/>
    </location>
</feature>
<dbReference type="PROSITE" id="PS00109">
    <property type="entry name" value="PROTEIN_KINASE_TYR"/>
    <property type="match status" value="1"/>
</dbReference>
<proteinExistence type="predicted"/>
<feature type="region of interest" description="Disordered" evidence="13">
    <location>
        <begin position="1"/>
        <end position="104"/>
    </location>
</feature>
<evidence type="ECO:0000256" key="12">
    <source>
        <dbReference type="PROSITE-ProRule" id="PRU10141"/>
    </source>
</evidence>
<comment type="caution">
    <text evidence="17">The sequence shown here is derived from an EMBL/GenBank/DDBJ whole genome shotgun (WGS) entry which is preliminary data.</text>
</comment>
<feature type="compositionally biased region" description="Gly residues" evidence="13">
    <location>
        <begin position="68"/>
        <end position="77"/>
    </location>
</feature>
<keyword evidence="5" id="KW-0418">Kinase</keyword>
<feature type="compositionally biased region" description="Pro residues" evidence="13">
    <location>
        <begin position="960"/>
        <end position="969"/>
    </location>
</feature>